<dbReference type="OrthoDB" id="1495718at2"/>
<dbReference type="InterPro" id="IPR021428">
    <property type="entry name" value="DUF3078"/>
</dbReference>
<accession>A0A1N6JE62</accession>
<evidence type="ECO:0000313" key="3">
    <source>
        <dbReference type="Proteomes" id="UP000185003"/>
    </source>
</evidence>
<gene>
    <name evidence="2" type="ORF">SAMN04488055_3907</name>
</gene>
<dbReference type="RefSeq" id="WP_084185713.1">
    <property type="nucleotide sequence ID" value="NZ_FSRA01000002.1"/>
</dbReference>
<evidence type="ECO:0008006" key="4">
    <source>
        <dbReference type="Google" id="ProtNLM"/>
    </source>
</evidence>
<reference evidence="3" key="1">
    <citation type="submission" date="2016-11" db="EMBL/GenBank/DDBJ databases">
        <authorList>
            <person name="Varghese N."/>
            <person name="Submissions S."/>
        </authorList>
    </citation>
    <scope>NUCLEOTIDE SEQUENCE [LARGE SCALE GENOMIC DNA]</scope>
    <source>
        <strain evidence="3">DSM 24787</strain>
    </source>
</reference>
<dbReference type="Pfam" id="PF11276">
    <property type="entry name" value="DUF3078"/>
    <property type="match status" value="1"/>
</dbReference>
<dbReference type="AlphaFoldDB" id="A0A1N6JE62"/>
<keyword evidence="3" id="KW-1185">Reference proteome</keyword>
<evidence type="ECO:0000313" key="2">
    <source>
        <dbReference type="EMBL" id="SIO42503.1"/>
    </source>
</evidence>
<evidence type="ECO:0000256" key="1">
    <source>
        <dbReference type="SAM" id="SignalP"/>
    </source>
</evidence>
<keyword evidence="1" id="KW-0732">Signal</keyword>
<name>A0A1N6JE62_9BACT</name>
<protein>
    <recommendedName>
        <fullName evidence="4">DUF3078 domain-containing protein</fullName>
    </recommendedName>
</protein>
<proteinExistence type="predicted"/>
<dbReference type="STRING" id="536979.SAMN04488055_3907"/>
<organism evidence="2 3">
    <name type="scientific">Chitinophaga niabensis</name>
    <dbReference type="NCBI Taxonomy" id="536979"/>
    <lineage>
        <taxon>Bacteria</taxon>
        <taxon>Pseudomonadati</taxon>
        <taxon>Bacteroidota</taxon>
        <taxon>Chitinophagia</taxon>
        <taxon>Chitinophagales</taxon>
        <taxon>Chitinophagaceae</taxon>
        <taxon>Chitinophaga</taxon>
    </lineage>
</organism>
<feature type="chain" id="PRO_5012997931" description="DUF3078 domain-containing protein" evidence="1">
    <location>
        <begin position="21"/>
        <end position="314"/>
    </location>
</feature>
<dbReference type="EMBL" id="FSRA01000002">
    <property type="protein sequence ID" value="SIO42503.1"/>
    <property type="molecule type" value="Genomic_DNA"/>
</dbReference>
<feature type="signal peptide" evidence="1">
    <location>
        <begin position="1"/>
        <end position="20"/>
    </location>
</feature>
<sequence>MKKFYVAVTVCLLTFFTVQAQDNSMKKIREEAAAKIKNAEKDTTGRLWKKGGNFGLMFNQGSLTNWAAGGDKLSLSLLGTLNGFANYKKGKHSWDNNIDLAYGYVNTTSLGSRKSDDRIDMTSKYGYEIGKSWYLGALFNLRTQFANGYLYPTDTTKQLTSKFFAPAYIVLSPGIDYMPNKEFSLFMSPITARWVVVMDDTLSAHGAYGVDTGKHVKGEFGAYLAATWNKEIVKNITFRSKLELFSNYKHNPQNIDVFWTNTLALKVNKWISANVNVDMIYDDDVKEFENTKTGVKGPRLQIKQVLGIGLTAKF</sequence>
<dbReference type="Proteomes" id="UP000185003">
    <property type="component" value="Unassembled WGS sequence"/>
</dbReference>